<protein>
    <submittedName>
        <fullName evidence="1">Uncharacterized protein</fullName>
    </submittedName>
</protein>
<reference evidence="1 2" key="1">
    <citation type="submission" date="2015-09" db="EMBL/GenBank/DDBJ databases">
        <authorList>
            <consortium name="Pathogen Informatics"/>
        </authorList>
    </citation>
    <scope>NUCLEOTIDE SEQUENCE [LARGE SCALE GENOMIC DNA]</scope>
    <source>
        <strain evidence="1 2">2789STDY5834908</strain>
    </source>
</reference>
<proteinExistence type="predicted"/>
<accession>A0A174JGM8</accession>
<evidence type="ECO:0000313" key="2">
    <source>
        <dbReference type="Proteomes" id="UP000095564"/>
    </source>
</evidence>
<organism evidence="1 2">
    <name type="scientific">Anaerostipes hadrus</name>
    <dbReference type="NCBI Taxonomy" id="649756"/>
    <lineage>
        <taxon>Bacteria</taxon>
        <taxon>Bacillati</taxon>
        <taxon>Bacillota</taxon>
        <taxon>Clostridia</taxon>
        <taxon>Lachnospirales</taxon>
        <taxon>Lachnospiraceae</taxon>
        <taxon>Anaerostipes</taxon>
    </lineage>
</organism>
<sequence length="250" mass="29515">MEKKSIIETILTADDKTLDTILQEVKIDVFYFIRHKTKGKGIDIITDNFEEVQKFLMTSDWHKKITFRQLDYLQQFLTLSDLYMMEINRQEKEKKYEEDLKISPILRNIIEILINQEPIVHFKELCELLKDEFAADEVKECLSKNEQYFDTQYKTETNEINDKTIYAINLKGKFLYNFIRQNEGNYSQFALDQASYKTAKIVQDFVEDLIDGKKNISDIENLKTDLPGDVEGVLQIDLRKIAEKLEAKIK</sequence>
<evidence type="ECO:0000313" key="1">
    <source>
        <dbReference type="EMBL" id="CUO97366.1"/>
    </source>
</evidence>
<dbReference type="Proteomes" id="UP000095564">
    <property type="component" value="Unassembled WGS sequence"/>
</dbReference>
<dbReference type="RefSeq" id="WP_055159149.1">
    <property type="nucleotide sequence ID" value="NZ_CZAU01000002.1"/>
</dbReference>
<dbReference type="EMBL" id="CZAU01000002">
    <property type="protein sequence ID" value="CUO97366.1"/>
    <property type="molecule type" value="Genomic_DNA"/>
</dbReference>
<dbReference type="AlphaFoldDB" id="A0A174JGM8"/>
<name>A0A174JGM8_ANAHA</name>
<gene>
    <name evidence="1" type="ORF">ERS852520_00312</name>
</gene>